<gene>
    <name evidence="1" type="ORF">PsorP6_014400</name>
</gene>
<accession>A0ACC0VHP0</accession>
<organism evidence="1 2">
    <name type="scientific">Peronosclerospora sorghi</name>
    <dbReference type="NCBI Taxonomy" id="230839"/>
    <lineage>
        <taxon>Eukaryota</taxon>
        <taxon>Sar</taxon>
        <taxon>Stramenopiles</taxon>
        <taxon>Oomycota</taxon>
        <taxon>Peronosporomycetes</taxon>
        <taxon>Peronosporales</taxon>
        <taxon>Peronosporaceae</taxon>
        <taxon>Peronosclerospora</taxon>
    </lineage>
</organism>
<proteinExistence type="predicted"/>
<comment type="caution">
    <text evidence="1">The sequence shown here is derived from an EMBL/GenBank/DDBJ whole genome shotgun (WGS) entry which is preliminary data.</text>
</comment>
<evidence type="ECO:0000313" key="1">
    <source>
        <dbReference type="EMBL" id="KAI9905435.1"/>
    </source>
</evidence>
<dbReference type="Proteomes" id="UP001163321">
    <property type="component" value="Chromosome 9"/>
</dbReference>
<protein>
    <submittedName>
        <fullName evidence="1">Uncharacterized protein</fullName>
    </submittedName>
</protein>
<reference evidence="1 2" key="1">
    <citation type="journal article" date="2022" name="bioRxiv">
        <title>The genome of the oomycete Peronosclerospora sorghi, a cosmopolitan pathogen of maize and sorghum, is inflated with dispersed pseudogenes.</title>
        <authorList>
            <person name="Fletcher K."/>
            <person name="Martin F."/>
            <person name="Isakeit T."/>
            <person name="Cavanaugh K."/>
            <person name="Magill C."/>
            <person name="Michelmore R."/>
        </authorList>
    </citation>
    <scope>NUCLEOTIDE SEQUENCE [LARGE SCALE GENOMIC DNA]</scope>
    <source>
        <strain evidence="1">P6</strain>
    </source>
</reference>
<name>A0ACC0VHP0_9STRA</name>
<dbReference type="EMBL" id="CM047588">
    <property type="protein sequence ID" value="KAI9905435.1"/>
    <property type="molecule type" value="Genomic_DNA"/>
</dbReference>
<sequence>MAKIAWQKRVLTAAVGIPIALSLLICDVGMLLLATTFCSLSLIEFTNTVCPRIVSHKPKAATEKMLHCLFVVTLGAVLCTGAWTGVKAVYDVFHLGAMLAISAFHMASAQRMDQTVLIELLLDLFALQYIVCGFGHAILLRYSSSKYGLGLQILGLCCAWVCDSAALVAGTWMGETKLAPLVSPGKTLVGALAGVVSTVLTVVGFFGLSNHIAAMQPITELLPSSEVVPLSHQVLIGVVISVLSIVGDLVESFLKRVAGLKDSGTFFPGHGGCLDRMDSFLFVAPLLYFYSQFALS</sequence>
<evidence type="ECO:0000313" key="2">
    <source>
        <dbReference type="Proteomes" id="UP001163321"/>
    </source>
</evidence>
<keyword evidence="2" id="KW-1185">Reference proteome</keyword>